<proteinExistence type="predicted"/>
<keyword evidence="2" id="KW-1185">Reference proteome</keyword>
<accession>H3NR41</accession>
<name>H3NR41_9FIRM</name>
<protein>
    <submittedName>
        <fullName evidence="1">Uncharacterized protein</fullName>
    </submittedName>
</protein>
<dbReference type="HOGENOM" id="CLU_3290612_0_0_9"/>
<comment type="caution">
    <text evidence="1">The sequence shown here is derived from an EMBL/GenBank/DDBJ whole genome shotgun (WGS) entry which is preliminary data.</text>
</comment>
<organism evidence="1 2">
    <name type="scientific">Helcococcus kunzii ATCC 51366</name>
    <dbReference type="NCBI Taxonomy" id="883114"/>
    <lineage>
        <taxon>Bacteria</taxon>
        <taxon>Bacillati</taxon>
        <taxon>Bacillota</taxon>
        <taxon>Tissierellia</taxon>
        <taxon>Tissierellales</taxon>
        <taxon>Peptoniphilaceae</taxon>
        <taxon>Helcococcus</taxon>
    </lineage>
</organism>
<evidence type="ECO:0000313" key="2">
    <source>
        <dbReference type="Proteomes" id="UP000004191"/>
    </source>
</evidence>
<dbReference type="GeneID" id="96999923"/>
<dbReference type="Proteomes" id="UP000004191">
    <property type="component" value="Unassembled WGS sequence"/>
</dbReference>
<dbReference type="RefSeq" id="WP_005399316.1">
    <property type="nucleotide sequence ID" value="NZ_JH601089.1"/>
</dbReference>
<dbReference type="EMBL" id="AGEI01000033">
    <property type="protein sequence ID" value="EHR31846.1"/>
    <property type="molecule type" value="Genomic_DNA"/>
</dbReference>
<sequence length="40" mass="4684">MEFSIKELKVRFATIEDAKAISDICSKAWRITYTNLYSIK</sequence>
<reference evidence="1 2" key="1">
    <citation type="submission" date="2012-01" db="EMBL/GenBank/DDBJ databases">
        <title>The Genome Sequence of Helcococcus kunzii ATCC 51366.</title>
        <authorList>
            <consortium name="The Broad Institute Genome Sequencing Platform"/>
            <person name="Earl A."/>
            <person name="Ward D."/>
            <person name="Feldgarden M."/>
            <person name="Gevers D."/>
            <person name="Huys G."/>
            <person name="Young S.K."/>
            <person name="Zeng Q."/>
            <person name="Gargeya S."/>
            <person name="Fitzgerald M."/>
            <person name="Haas B."/>
            <person name="Abouelleil A."/>
            <person name="Alvarado L."/>
            <person name="Arachchi H.M."/>
            <person name="Berlin A."/>
            <person name="Chapman S.B."/>
            <person name="Gearin G."/>
            <person name="Goldberg J."/>
            <person name="Griggs A."/>
            <person name="Gujja S."/>
            <person name="Hansen M."/>
            <person name="Heiman D."/>
            <person name="Howarth C."/>
            <person name="Larimer J."/>
            <person name="Lui A."/>
            <person name="MacDonald P.J.P."/>
            <person name="McCowen C."/>
            <person name="Montmayeur A."/>
            <person name="Murphy C."/>
            <person name="Neiman D."/>
            <person name="Pearson M."/>
            <person name="Priest M."/>
            <person name="Roberts A."/>
            <person name="Saif S."/>
            <person name="Shea T."/>
            <person name="Sisk P."/>
            <person name="Stolte C."/>
            <person name="Sykes S."/>
            <person name="Wortman J."/>
            <person name="Nusbaum C."/>
            <person name="Birren B."/>
        </authorList>
    </citation>
    <scope>NUCLEOTIDE SEQUENCE [LARGE SCALE GENOMIC DNA]</scope>
    <source>
        <strain evidence="1 2">ATCC 51366</strain>
    </source>
</reference>
<dbReference type="AlphaFoldDB" id="H3NR41"/>
<gene>
    <name evidence="1" type="ORF">HMPREF9709_01802</name>
</gene>
<evidence type="ECO:0000313" key="1">
    <source>
        <dbReference type="EMBL" id="EHR31846.1"/>
    </source>
</evidence>